<dbReference type="Pfam" id="PF00331">
    <property type="entry name" value="Glyco_hydro_10"/>
    <property type="match status" value="1"/>
</dbReference>
<sequence>MIINQNITTTGECWSEKFGIPCCKEALMPLRTTYDGGWSQENGEWCGLGESLRPIDDIPPPATPVYKLKDMVDPAADCDISDVIHGDSLGQEAPFRFGVGLYGNDLAMSTITSEKMRKVIKYQFNSMTYTNLMNPSAILDQQASIDNIMNGNEDPILNFSNIVDGLDFAYKNGLNIRGHALVWHTQVPEWFFRDGYYSNTEFVSRDVMEYRLDSYIRKFLGFVQFNYPGTVDVWDVVNEAIEITDGQYDETTGWYTRTANNKTPNPWYEIFGPDYVAIAFRIARKYALPNVKLIYNDHNTFQIQPHDKTQAIIDLANILQQENLIDGIGMQSYIGVTWPNLDDYFNGLERLITSTGLEIQITELTITPPIGDNWLGAQAEQYYEYFNRLLSYIKNGYNISSVTVYGLQDGYRFYTKDSTKTRLLDHDLKKKPNFNAIINVLKNYNEAVASDNIIEISEIKEEEENKKIKEKEKEKEKIIDNDDEEKGEKEVKKVNEKEDKINVHTDINNDSEDENNSESEDGSESENDSDMKMAVKVKMIVKKKKIKVKRKLNQIKSQIKNQNQLRVNKIKKTSIIKKRRVKMKK</sequence>
<evidence type="ECO:0000256" key="2">
    <source>
        <dbReference type="ARBA" id="ARBA00022729"/>
    </source>
</evidence>
<dbReference type="GO" id="GO:0031176">
    <property type="term" value="F:endo-1,4-beta-xylanase activity"/>
    <property type="evidence" value="ECO:0007669"/>
    <property type="project" value="UniProtKB-EC"/>
</dbReference>
<evidence type="ECO:0000256" key="7">
    <source>
        <dbReference type="ARBA" id="ARBA00023326"/>
    </source>
</evidence>
<dbReference type="EMBL" id="MCFH01000044">
    <property type="protein sequence ID" value="ORX44626.1"/>
    <property type="molecule type" value="Genomic_DNA"/>
</dbReference>
<comment type="catalytic activity">
    <reaction evidence="8">
        <text>Endohydrolysis of (1-&gt;4)-beta-D-xylosidic linkages in xylans.</text>
        <dbReference type="EC" id="3.2.1.8"/>
    </reaction>
</comment>
<evidence type="ECO:0000259" key="11">
    <source>
        <dbReference type="PROSITE" id="PS51763"/>
    </source>
</evidence>
<feature type="compositionally biased region" description="Acidic residues" evidence="9">
    <location>
        <begin position="509"/>
        <end position="528"/>
    </location>
</feature>
<reference evidence="12 13" key="1">
    <citation type="submission" date="2016-08" db="EMBL/GenBank/DDBJ databases">
        <title>Genomes of anaerobic fungi encode conserved fungal cellulosomes for biomass hydrolysis.</title>
        <authorList>
            <consortium name="DOE Joint Genome Institute"/>
            <person name="Haitjema C.H."/>
            <person name="Gilmore S.P."/>
            <person name="Henske J.K."/>
            <person name="Solomon K.V."/>
            <person name="De Groot R."/>
            <person name="Kuo A."/>
            <person name="Mondo S.J."/>
            <person name="Salamov A.A."/>
            <person name="Labutti K."/>
            <person name="Zhao Z."/>
            <person name="Chiniquy J."/>
            <person name="Barry K."/>
            <person name="Brewer H.M."/>
            <person name="Purvine S.O."/>
            <person name="Wright A.T."/>
            <person name="Boxma B."/>
            <person name="Van Alen T."/>
            <person name="Hackstein J.H."/>
            <person name="Baker S.E."/>
            <person name="Grigoriev I.V."/>
            <person name="O'Malley M.A."/>
        </authorList>
    </citation>
    <scope>NUCLEOTIDE SEQUENCE [LARGE SCALE GENOMIC DNA]</scope>
    <source>
        <strain evidence="13">finn</strain>
    </source>
</reference>
<evidence type="ECO:0000313" key="12">
    <source>
        <dbReference type="EMBL" id="ORX44626.1"/>
    </source>
</evidence>
<dbReference type="AlphaFoldDB" id="A0A1Y1V0F1"/>
<dbReference type="GO" id="GO:0000272">
    <property type="term" value="P:polysaccharide catabolic process"/>
    <property type="evidence" value="ECO:0007669"/>
    <property type="project" value="UniProtKB-KW"/>
</dbReference>
<dbReference type="PROSITE" id="PS51760">
    <property type="entry name" value="GH10_2"/>
    <property type="match status" value="1"/>
</dbReference>
<evidence type="ECO:0000256" key="9">
    <source>
        <dbReference type="SAM" id="MobiDB-lite"/>
    </source>
</evidence>
<dbReference type="SUPFAM" id="SSF64571">
    <property type="entry name" value="Cellulose docking domain, dockering"/>
    <property type="match status" value="1"/>
</dbReference>
<evidence type="ECO:0000256" key="3">
    <source>
        <dbReference type="ARBA" id="ARBA00022737"/>
    </source>
</evidence>
<organism evidence="12 13">
    <name type="scientific">Piromyces finnis</name>
    <dbReference type="NCBI Taxonomy" id="1754191"/>
    <lineage>
        <taxon>Eukaryota</taxon>
        <taxon>Fungi</taxon>
        <taxon>Fungi incertae sedis</taxon>
        <taxon>Chytridiomycota</taxon>
        <taxon>Chytridiomycota incertae sedis</taxon>
        <taxon>Neocallimastigomycetes</taxon>
        <taxon>Neocallimastigales</taxon>
        <taxon>Neocallimastigaceae</taxon>
        <taxon>Piromyces</taxon>
    </lineage>
</organism>
<keyword evidence="13" id="KW-1185">Reference proteome</keyword>
<dbReference type="Gene3D" id="3.20.20.80">
    <property type="entry name" value="Glycosidases"/>
    <property type="match status" value="1"/>
</dbReference>
<feature type="region of interest" description="Disordered" evidence="9">
    <location>
        <begin position="465"/>
        <end position="533"/>
    </location>
</feature>
<gene>
    <name evidence="12" type="ORF">BCR36DRAFT_124019</name>
</gene>
<comment type="caution">
    <text evidence="12">The sequence shown here is derived from an EMBL/GenBank/DDBJ whole genome shotgun (WGS) entry which is preliminary data.</text>
</comment>
<name>A0A1Y1V0F1_9FUNG</name>
<evidence type="ECO:0000256" key="1">
    <source>
        <dbReference type="ARBA" id="ARBA00007495"/>
    </source>
</evidence>
<keyword evidence="2" id="KW-0732">Signal</keyword>
<keyword evidence="5 8" id="KW-0119">Carbohydrate metabolism</keyword>
<dbReference type="EC" id="3.2.1.8" evidence="8"/>
<keyword evidence="7 8" id="KW-0624">Polysaccharide degradation</keyword>
<reference evidence="12 13" key="2">
    <citation type="submission" date="2016-08" db="EMBL/GenBank/DDBJ databases">
        <title>Pervasive Adenine N6-methylation of Active Genes in Fungi.</title>
        <authorList>
            <consortium name="DOE Joint Genome Institute"/>
            <person name="Mondo S.J."/>
            <person name="Dannebaum R.O."/>
            <person name="Kuo R.C."/>
            <person name="Labutti K."/>
            <person name="Haridas S."/>
            <person name="Kuo A."/>
            <person name="Salamov A."/>
            <person name="Ahrendt S.R."/>
            <person name="Lipzen A."/>
            <person name="Sullivan W."/>
            <person name="Andreopoulos W.B."/>
            <person name="Clum A."/>
            <person name="Lindquist E."/>
            <person name="Daum C."/>
            <person name="Ramamoorthy G.K."/>
            <person name="Gryganskyi A."/>
            <person name="Culley D."/>
            <person name="Magnuson J.K."/>
            <person name="James T.Y."/>
            <person name="O'Malley M.A."/>
            <person name="Stajich J.E."/>
            <person name="Spatafora J.W."/>
            <person name="Visel A."/>
            <person name="Grigoriev I.V."/>
        </authorList>
    </citation>
    <scope>NUCLEOTIDE SEQUENCE [LARGE SCALE GENOMIC DNA]</scope>
    <source>
        <strain evidence="13">finn</strain>
    </source>
</reference>
<evidence type="ECO:0000256" key="6">
    <source>
        <dbReference type="ARBA" id="ARBA00023295"/>
    </source>
</evidence>
<comment type="similarity">
    <text evidence="1 8">Belongs to the glycosyl hydrolase 10 (cellulase F) family.</text>
</comment>
<evidence type="ECO:0000259" key="10">
    <source>
        <dbReference type="PROSITE" id="PS51760"/>
    </source>
</evidence>
<feature type="compositionally biased region" description="Basic and acidic residues" evidence="9">
    <location>
        <begin position="465"/>
        <end position="503"/>
    </location>
</feature>
<dbReference type="SMART" id="SM00633">
    <property type="entry name" value="Glyco_10"/>
    <property type="match status" value="1"/>
</dbReference>
<keyword evidence="6 8" id="KW-0326">Glycosidase</keyword>
<dbReference type="OrthoDB" id="3055998at2759"/>
<dbReference type="InterPro" id="IPR017853">
    <property type="entry name" value="GH"/>
</dbReference>
<dbReference type="InterPro" id="IPR002883">
    <property type="entry name" value="CBM10/Dockerin_dom"/>
</dbReference>
<dbReference type="Gene3D" id="3.90.1220.10">
    <property type="entry name" value="Cellulose docking domain, dockering"/>
    <property type="match status" value="1"/>
</dbReference>
<keyword evidence="4 8" id="KW-0378">Hydrolase</keyword>
<dbReference type="InterPro" id="IPR009034">
    <property type="entry name" value="Dockerin_dom_fun_sf"/>
</dbReference>
<dbReference type="InterPro" id="IPR001000">
    <property type="entry name" value="GH10_dom"/>
</dbReference>
<dbReference type="Proteomes" id="UP000193719">
    <property type="component" value="Unassembled WGS sequence"/>
</dbReference>
<proteinExistence type="inferred from homology"/>
<feature type="domain" description="CBM10" evidence="11">
    <location>
        <begin position="12"/>
        <end position="49"/>
    </location>
</feature>
<feature type="domain" description="GH10" evidence="10">
    <location>
        <begin position="105"/>
        <end position="440"/>
    </location>
</feature>
<evidence type="ECO:0000256" key="8">
    <source>
        <dbReference type="RuleBase" id="RU361174"/>
    </source>
</evidence>
<protein>
    <recommendedName>
        <fullName evidence="8">Beta-xylanase</fullName>
        <ecNumber evidence="8">3.2.1.8</ecNumber>
    </recommendedName>
</protein>
<dbReference type="PRINTS" id="PR00134">
    <property type="entry name" value="GLHYDRLASE10"/>
</dbReference>
<evidence type="ECO:0000313" key="13">
    <source>
        <dbReference type="Proteomes" id="UP000193719"/>
    </source>
</evidence>
<dbReference type="SUPFAM" id="SSF51445">
    <property type="entry name" value="(Trans)glycosidases"/>
    <property type="match status" value="1"/>
</dbReference>
<evidence type="ECO:0000256" key="5">
    <source>
        <dbReference type="ARBA" id="ARBA00023277"/>
    </source>
</evidence>
<accession>A0A1Y1V0F1</accession>
<dbReference type="Pfam" id="PF02013">
    <property type="entry name" value="CBM_10"/>
    <property type="match status" value="1"/>
</dbReference>
<dbReference type="InterPro" id="IPR044846">
    <property type="entry name" value="GH10"/>
</dbReference>
<evidence type="ECO:0000256" key="4">
    <source>
        <dbReference type="ARBA" id="ARBA00022801"/>
    </source>
</evidence>
<dbReference type="PANTHER" id="PTHR31490:SF90">
    <property type="entry name" value="ENDO-1,4-BETA-XYLANASE A"/>
    <property type="match status" value="1"/>
</dbReference>
<keyword evidence="3" id="KW-0677">Repeat</keyword>
<dbReference type="PANTHER" id="PTHR31490">
    <property type="entry name" value="GLYCOSYL HYDROLASE"/>
    <property type="match status" value="1"/>
</dbReference>
<dbReference type="PROSITE" id="PS51763">
    <property type="entry name" value="CBM10"/>
    <property type="match status" value="1"/>
</dbReference>